<organism evidence="2 3">
    <name type="scientific">Actinorugispora endophytica</name>
    <dbReference type="NCBI Taxonomy" id="1605990"/>
    <lineage>
        <taxon>Bacteria</taxon>
        <taxon>Bacillati</taxon>
        <taxon>Actinomycetota</taxon>
        <taxon>Actinomycetes</taxon>
        <taxon>Streptosporangiales</taxon>
        <taxon>Nocardiopsidaceae</taxon>
        <taxon>Actinorugispora</taxon>
    </lineage>
</organism>
<evidence type="ECO:0000256" key="1">
    <source>
        <dbReference type="SAM" id="MobiDB-lite"/>
    </source>
</evidence>
<reference evidence="2 3" key="1">
    <citation type="submission" date="2019-03" db="EMBL/GenBank/DDBJ databases">
        <title>Genomic Encyclopedia of Type Strains, Phase IV (KMG-IV): sequencing the most valuable type-strain genomes for metagenomic binning, comparative biology and taxonomic classification.</title>
        <authorList>
            <person name="Goeker M."/>
        </authorList>
    </citation>
    <scope>NUCLEOTIDE SEQUENCE [LARGE SCALE GENOMIC DNA]</scope>
    <source>
        <strain evidence="2 3">DSM 46770</strain>
    </source>
</reference>
<name>A0A4R6USY2_9ACTN</name>
<dbReference type="Proteomes" id="UP000295281">
    <property type="component" value="Unassembled WGS sequence"/>
</dbReference>
<feature type="region of interest" description="Disordered" evidence="1">
    <location>
        <begin position="1"/>
        <end position="42"/>
    </location>
</feature>
<protein>
    <submittedName>
        <fullName evidence="2">Uncharacterized protein</fullName>
    </submittedName>
</protein>
<accession>A0A4R6USY2</accession>
<keyword evidence="3" id="KW-1185">Reference proteome</keyword>
<dbReference type="AlphaFoldDB" id="A0A4R6USY2"/>
<feature type="non-terminal residue" evidence="2">
    <location>
        <position position="42"/>
    </location>
</feature>
<gene>
    <name evidence="2" type="ORF">EV190_1131</name>
</gene>
<dbReference type="EMBL" id="SNYN01000013">
    <property type="protein sequence ID" value="TDQ50232.1"/>
    <property type="molecule type" value="Genomic_DNA"/>
</dbReference>
<evidence type="ECO:0000313" key="2">
    <source>
        <dbReference type="EMBL" id="TDQ50232.1"/>
    </source>
</evidence>
<proteinExistence type="predicted"/>
<comment type="caution">
    <text evidence="2">The sequence shown here is derived from an EMBL/GenBank/DDBJ whole genome shotgun (WGS) entry which is preliminary data.</text>
</comment>
<evidence type="ECO:0000313" key="3">
    <source>
        <dbReference type="Proteomes" id="UP000295281"/>
    </source>
</evidence>
<sequence length="42" mass="4135">MVVAAAVHKSGVGDAGGTTHEPGPPDTREPRHAPPRPAGGVP</sequence>